<evidence type="ECO:0000313" key="1">
    <source>
        <dbReference type="EMBL" id="MBA4452064.1"/>
    </source>
</evidence>
<comment type="caution">
    <text evidence="1">The sequence shown here is derived from an EMBL/GenBank/DDBJ whole genome shotgun (WGS) entry which is preliminary data.</text>
</comment>
<proteinExistence type="predicted"/>
<gene>
    <name evidence="1" type="ORF">H2B03_02670</name>
</gene>
<name>A0AC60VWY9_9ARCH</name>
<dbReference type="Proteomes" id="UP000559653">
    <property type="component" value="Unassembled WGS sequence"/>
</dbReference>
<reference evidence="1 2" key="1">
    <citation type="journal article" date="2020" name="Appl. Environ. Microbiol.">
        <title>Genomic Characteristics of a Novel Species of Ammonia-Oxidizing Archaea from the Jiulong River Estuary.</title>
        <authorList>
            <person name="Zou D."/>
            <person name="Wan R."/>
            <person name="Han L."/>
            <person name="Xu M.N."/>
            <person name="Liu Y."/>
            <person name="Liu H."/>
            <person name="Kao S.J."/>
            <person name="Li M."/>
        </authorList>
    </citation>
    <scope>NUCLEOTIDE SEQUENCE [LARGE SCALE GENOMIC DNA]</scope>
    <source>
        <strain evidence="1">W1bin1</strain>
    </source>
</reference>
<organism evidence="1 2">
    <name type="scientific">Candidatus Nitrosomaritimum aestuariumsis</name>
    <dbReference type="NCBI Taxonomy" id="3342354"/>
    <lineage>
        <taxon>Archaea</taxon>
        <taxon>Nitrososphaerota</taxon>
        <taxon>Nitrososphaeria</taxon>
        <taxon>Nitrosopumilales</taxon>
        <taxon>Nitrosopumilaceae</taxon>
        <taxon>Candidatus Nitrosomaritimum</taxon>
    </lineage>
</organism>
<sequence length="117" mass="13339">MSVSRKTGDVFDAILNAPPQMMPDAKQNGDGSWSFSTPRGNANLKFKHNKTFGILDHLYEDEESAWEVPMRVVPSGDESEVIITIVKPEVLTDEQFDERMIEVNELFQNLKQIIEKK</sequence>
<accession>A0AC60VWY9</accession>
<dbReference type="EMBL" id="JACEMZ010000009">
    <property type="protein sequence ID" value="MBA4452064.1"/>
    <property type="molecule type" value="Genomic_DNA"/>
</dbReference>
<protein>
    <submittedName>
        <fullName evidence="1">Uncharacterized protein</fullName>
    </submittedName>
</protein>
<evidence type="ECO:0000313" key="2">
    <source>
        <dbReference type="Proteomes" id="UP000559653"/>
    </source>
</evidence>